<dbReference type="Proteomes" id="UP001218246">
    <property type="component" value="Unassembled WGS sequence"/>
</dbReference>
<accession>A0ABT6H911</accession>
<gene>
    <name evidence="1" type="ORF">P6P90_15300</name>
</gene>
<dbReference type="RefSeq" id="WP_278018563.1">
    <property type="nucleotide sequence ID" value="NZ_JARRRY010000021.1"/>
</dbReference>
<reference evidence="1 2" key="1">
    <citation type="submission" date="2023-04" db="EMBL/GenBank/DDBJ databases">
        <title>Ectobacillus antri isolated from activated sludge.</title>
        <authorList>
            <person name="Yan P."/>
            <person name="Liu X."/>
        </authorList>
    </citation>
    <scope>NUCLEOTIDE SEQUENCE [LARGE SCALE GENOMIC DNA]</scope>
    <source>
        <strain evidence="1 2">C18H</strain>
    </source>
</reference>
<dbReference type="EMBL" id="JARULN010000023">
    <property type="protein sequence ID" value="MDG5755283.1"/>
    <property type="molecule type" value="Genomic_DNA"/>
</dbReference>
<evidence type="ECO:0000313" key="1">
    <source>
        <dbReference type="EMBL" id="MDG5755283.1"/>
    </source>
</evidence>
<sequence length="410" mass="49130">MQNSQFFHHFTFKPKKLLEERIRVEKQFEDIDKDIALHRSHTQLPKLLEKIRNTAFDKIADLAQSLTKVDIRLLVYEYPYPDEESKTRRKINKILTTRYTGVVGKTAWDLFQQDISDPFLQELIRDSYFKEPQTFLGIKEEMLAPFRKAMENKLSIIEGLIPHMLKSNIKTEQILKEWKVKSDSVLEGALLKGMFQRGLHKDFIISRDGETYIAKCLETFSMGEYKMLLKIYIEARSYEEFHPTIMHDATKYRIGDPREKQELWNFLSYDAFQQVKKWAIQKNLIKIFESDPDNKRLMYWKTFIRYMDDVHLINEPKVAFIYFREFVVVEFGNIGAAYFYHRKGFETFILPTVKSSNFKYKGTQSRERMLKNRNYEQHGIRLFINKLDHRGYWQTKFNDQMSKYLDGINE</sequence>
<organism evidence="1 2">
    <name type="scientific">Ectobacillus antri</name>
    <dbReference type="NCBI Taxonomy" id="2486280"/>
    <lineage>
        <taxon>Bacteria</taxon>
        <taxon>Bacillati</taxon>
        <taxon>Bacillota</taxon>
        <taxon>Bacilli</taxon>
        <taxon>Bacillales</taxon>
        <taxon>Bacillaceae</taxon>
        <taxon>Ectobacillus</taxon>
    </lineage>
</organism>
<evidence type="ECO:0008006" key="3">
    <source>
        <dbReference type="Google" id="ProtNLM"/>
    </source>
</evidence>
<evidence type="ECO:0000313" key="2">
    <source>
        <dbReference type="Proteomes" id="UP001218246"/>
    </source>
</evidence>
<comment type="caution">
    <text evidence="1">The sequence shown here is derived from an EMBL/GenBank/DDBJ whole genome shotgun (WGS) entry which is preliminary data.</text>
</comment>
<proteinExistence type="predicted"/>
<protein>
    <recommendedName>
        <fullName evidence="3">Zorya protein ZorC EH domain-containing protein</fullName>
    </recommendedName>
</protein>
<keyword evidence="2" id="KW-1185">Reference proteome</keyword>
<name>A0ABT6H911_9BACI</name>